<dbReference type="EMBL" id="JADNYJ010000048">
    <property type="protein sequence ID" value="KAF8900249.1"/>
    <property type="molecule type" value="Genomic_DNA"/>
</dbReference>
<reference evidence="8" key="1">
    <citation type="submission" date="2020-11" db="EMBL/GenBank/DDBJ databases">
        <authorList>
            <consortium name="DOE Joint Genome Institute"/>
            <person name="Ahrendt S."/>
            <person name="Riley R."/>
            <person name="Andreopoulos W."/>
            <person name="LaButti K."/>
            <person name="Pangilinan J."/>
            <person name="Ruiz-duenas F.J."/>
            <person name="Barrasa J.M."/>
            <person name="Sanchez-Garcia M."/>
            <person name="Camarero S."/>
            <person name="Miyauchi S."/>
            <person name="Serrano A."/>
            <person name="Linde D."/>
            <person name="Babiker R."/>
            <person name="Drula E."/>
            <person name="Ayuso-Fernandez I."/>
            <person name="Pacheco R."/>
            <person name="Padilla G."/>
            <person name="Ferreira P."/>
            <person name="Barriuso J."/>
            <person name="Kellner H."/>
            <person name="Castanera R."/>
            <person name="Alfaro M."/>
            <person name="Ramirez L."/>
            <person name="Pisabarro A.G."/>
            <person name="Kuo A."/>
            <person name="Tritt A."/>
            <person name="Lipzen A."/>
            <person name="He G."/>
            <person name="Yan M."/>
            <person name="Ng V."/>
            <person name="Cullen D."/>
            <person name="Martin F."/>
            <person name="Rosso M.-N."/>
            <person name="Henrissat B."/>
            <person name="Hibbett D."/>
            <person name="Martinez A.T."/>
            <person name="Grigoriev I.V."/>
        </authorList>
    </citation>
    <scope>NUCLEOTIDE SEQUENCE</scope>
    <source>
        <strain evidence="8">AH 44721</strain>
    </source>
</reference>
<dbReference type="PIRSF" id="PIRSF001221">
    <property type="entry name" value="Amidase_fungi"/>
    <property type="match status" value="1"/>
</dbReference>
<feature type="binding site" evidence="6">
    <location>
        <begin position="227"/>
        <end position="230"/>
    </location>
    <ligand>
        <name>substrate</name>
    </ligand>
</feature>
<dbReference type="InterPro" id="IPR023631">
    <property type="entry name" value="Amidase_dom"/>
</dbReference>
<feature type="binding site" evidence="6">
    <location>
        <position position="180"/>
    </location>
    <ligand>
        <name>substrate</name>
    </ligand>
</feature>
<dbReference type="Gene3D" id="3.90.1300.10">
    <property type="entry name" value="Amidase signature (AS) domain"/>
    <property type="match status" value="1"/>
</dbReference>
<evidence type="ECO:0000256" key="1">
    <source>
        <dbReference type="ARBA" id="ARBA00001311"/>
    </source>
</evidence>
<evidence type="ECO:0000256" key="2">
    <source>
        <dbReference type="ARBA" id="ARBA00009199"/>
    </source>
</evidence>
<dbReference type="GO" id="GO:0004040">
    <property type="term" value="F:amidase activity"/>
    <property type="evidence" value="ECO:0007669"/>
    <property type="project" value="UniProtKB-EC"/>
</dbReference>
<comment type="similarity">
    <text evidence="2">Belongs to the amidase family.</text>
</comment>
<evidence type="ECO:0000256" key="6">
    <source>
        <dbReference type="PIRSR" id="PIRSR001221-2"/>
    </source>
</evidence>
<name>A0A9P5NPF3_GYMJU</name>
<feature type="active site" description="Charge relay system" evidence="5">
    <location>
        <position position="131"/>
    </location>
</feature>
<evidence type="ECO:0000256" key="3">
    <source>
        <dbReference type="ARBA" id="ARBA00012922"/>
    </source>
</evidence>
<dbReference type="AlphaFoldDB" id="A0A9P5NPF3"/>
<keyword evidence="4" id="KW-0378">Hydrolase</keyword>
<dbReference type="InterPro" id="IPR036928">
    <property type="entry name" value="AS_sf"/>
</dbReference>
<evidence type="ECO:0000256" key="4">
    <source>
        <dbReference type="ARBA" id="ARBA00022801"/>
    </source>
</evidence>
<dbReference type="OrthoDB" id="6428749at2759"/>
<comment type="catalytic activity">
    <reaction evidence="1">
        <text>a monocarboxylic acid amide + H2O = a monocarboxylate + NH4(+)</text>
        <dbReference type="Rhea" id="RHEA:12020"/>
        <dbReference type="ChEBI" id="CHEBI:15377"/>
        <dbReference type="ChEBI" id="CHEBI:28938"/>
        <dbReference type="ChEBI" id="CHEBI:35757"/>
        <dbReference type="ChEBI" id="CHEBI:83628"/>
        <dbReference type="EC" id="3.5.1.4"/>
    </reaction>
</comment>
<dbReference type="PANTHER" id="PTHR46072">
    <property type="entry name" value="AMIDASE-RELATED-RELATED"/>
    <property type="match status" value="1"/>
</dbReference>
<evidence type="ECO:0000256" key="5">
    <source>
        <dbReference type="PIRSR" id="PIRSR001221-1"/>
    </source>
</evidence>
<protein>
    <recommendedName>
        <fullName evidence="3">amidase</fullName>
        <ecNumber evidence="3">3.5.1.4</ecNumber>
    </recommendedName>
</protein>
<sequence length="569" mass="62542">MSSQTVERALNTEVKSWQRLAAEKRNTRHRRYPRMDAHKPPSKETLNVIEFPETCGLLSDREIEITNTGGTWSAVDVTTAFSKRAVIAHQLVEIPLRFVIESLQRAAELDEHLRRTGKVVGPLHGLPISLKDQINIKGLESTIGYISYIGRYAASNSVLADILESCGAVLYVKTNVPQTLMWVETYNHIFGRTLNPYNHSLTSGGSSGGEGALIALKGSPLGVGSDIAGSIRVPAAFNGLYALCPSYGRIPYAGCVNALEGQDSVLSSLGPLCNSLGGIRNFMKSVLSEKPWLKDPLAMKKPWNEEEYRLADHGDGKYLCFAFMWHDEFILPHPPVMRALEQTKQALLSAGHQVIDWKPHKHAEIGETLWAICGAGAAQDFSMATILSGEPVISAMDPALDDLNLLAIDIPEDRPLPPALSAFELWQEQHKMRELRQEYLDYWNASIALTGTGRPVDAIISPCAPFVAPPHGKNNIPPSYTMIWNALNYTTLVCPTGLFVDPALDVKKPPHEFFSDLDEAAYDFYEPAKFAGAPISIQVIGRTSEEEAVTAMGEIVDLALHRKVPPAKL</sequence>
<dbReference type="PANTHER" id="PTHR46072:SF2">
    <property type="entry name" value="AMIDASE (EUROFUNG)"/>
    <property type="match status" value="1"/>
</dbReference>
<dbReference type="Pfam" id="PF01425">
    <property type="entry name" value="Amidase"/>
    <property type="match status" value="1"/>
</dbReference>
<keyword evidence="9" id="KW-1185">Reference proteome</keyword>
<gene>
    <name evidence="8" type="ORF">CPB84DRAFT_1815423</name>
</gene>
<feature type="active site" description="Acyl-ester intermediate" evidence="5">
    <location>
        <position position="230"/>
    </location>
</feature>
<evidence type="ECO:0000313" key="9">
    <source>
        <dbReference type="Proteomes" id="UP000724874"/>
    </source>
</evidence>
<feature type="binding site" evidence="6">
    <location>
        <position position="206"/>
    </location>
    <ligand>
        <name>substrate</name>
    </ligand>
</feature>
<dbReference type="PROSITE" id="PS00571">
    <property type="entry name" value="AMIDASES"/>
    <property type="match status" value="1"/>
</dbReference>
<dbReference type="Proteomes" id="UP000724874">
    <property type="component" value="Unassembled WGS sequence"/>
</dbReference>
<accession>A0A9P5NPF3</accession>
<feature type="active site" description="Charge relay system" evidence="5">
    <location>
        <position position="206"/>
    </location>
</feature>
<organism evidence="8 9">
    <name type="scientific">Gymnopilus junonius</name>
    <name type="common">Spectacular rustgill mushroom</name>
    <name type="synonym">Gymnopilus spectabilis subsp. junonius</name>
    <dbReference type="NCBI Taxonomy" id="109634"/>
    <lineage>
        <taxon>Eukaryota</taxon>
        <taxon>Fungi</taxon>
        <taxon>Dikarya</taxon>
        <taxon>Basidiomycota</taxon>
        <taxon>Agaricomycotina</taxon>
        <taxon>Agaricomycetes</taxon>
        <taxon>Agaricomycetidae</taxon>
        <taxon>Agaricales</taxon>
        <taxon>Agaricineae</taxon>
        <taxon>Hymenogastraceae</taxon>
        <taxon>Gymnopilus</taxon>
    </lineage>
</organism>
<evidence type="ECO:0000313" key="8">
    <source>
        <dbReference type="EMBL" id="KAF8900249.1"/>
    </source>
</evidence>
<dbReference type="SUPFAM" id="SSF75304">
    <property type="entry name" value="Amidase signature (AS) enzymes"/>
    <property type="match status" value="1"/>
</dbReference>
<evidence type="ECO:0000259" key="7">
    <source>
        <dbReference type="Pfam" id="PF01425"/>
    </source>
</evidence>
<dbReference type="InterPro" id="IPR020556">
    <property type="entry name" value="Amidase_CS"/>
</dbReference>
<feature type="domain" description="Amidase" evidence="7">
    <location>
        <begin position="76"/>
        <end position="549"/>
    </location>
</feature>
<comment type="caution">
    <text evidence="8">The sequence shown here is derived from an EMBL/GenBank/DDBJ whole genome shotgun (WGS) entry which is preliminary data.</text>
</comment>
<proteinExistence type="inferred from homology"/>
<dbReference type="EC" id="3.5.1.4" evidence="3"/>